<organism evidence="1 3">
    <name type="scientific">Spirodela intermedia</name>
    <name type="common">Intermediate duckweed</name>
    <dbReference type="NCBI Taxonomy" id="51605"/>
    <lineage>
        <taxon>Eukaryota</taxon>
        <taxon>Viridiplantae</taxon>
        <taxon>Streptophyta</taxon>
        <taxon>Embryophyta</taxon>
        <taxon>Tracheophyta</taxon>
        <taxon>Spermatophyta</taxon>
        <taxon>Magnoliopsida</taxon>
        <taxon>Liliopsida</taxon>
        <taxon>Araceae</taxon>
        <taxon>Lemnoideae</taxon>
        <taxon>Spirodela</taxon>
    </lineage>
</organism>
<dbReference type="OrthoDB" id="48988at2759"/>
<sequence length="113" mass="12223">MASPGVVCFVGLDELSLEMAALLVKSGYRIKAFQAAHCALMDQFLEVGGSKCDIIGEAGKDVTALIVTATGEVYDELIAAKQGMPKCQTMQRYSYRHKVNSTAQTCPDIREAF</sequence>
<gene>
    <name evidence="1" type="ORF">SI8410_09012100</name>
    <name evidence="2" type="ORF">SI8410_UN021854</name>
</gene>
<evidence type="ECO:0000313" key="3">
    <source>
        <dbReference type="Proteomes" id="UP000663760"/>
    </source>
</evidence>
<dbReference type="Proteomes" id="UP000663760">
    <property type="component" value="Unassembled WGS sequence"/>
</dbReference>
<protein>
    <submittedName>
        <fullName evidence="1">Uncharacterized protein</fullName>
    </submittedName>
</protein>
<dbReference type="Proteomes" id="UP000663760">
    <property type="component" value="Chromosome 9"/>
</dbReference>
<reference evidence="1" key="1">
    <citation type="submission" date="2020-02" db="EMBL/GenBank/DDBJ databases">
        <authorList>
            <person name="Scholz U."/>
            <person name="Mascher M."/>
            <person name="Fiebig A."/>
        </authorList>
    </citation>
    <scope>NUCLEOTIDE SEQUENCE</scope>
</reference>
<proteinExistence type="predicted"/>
<evidence type="ECO:0000313" key="1">
    <source>
        <dbReference type="EMBL" id="CAA7401422.1"/>
    </source>
</evidence>
<evidence type="ECO:0000313" key="2">
    <source>
        <dbReference type="EMBL" id="CAB1184591.1"/>
    </source>
</evidence>
<accession>A0A7I8KV98</accession>
<keyword evidence="3" id="KW-1185">Reference proteome</keyword>
<dbReference type="EMBL" id="LR746272">
    <property type="protein sequence ID" value="CAA7401422.1"/>
    <property type="molecule type" value="Genomic_DNA"/>
</dbReference>
<dbReference type="AlphaFoldDB" id="A0A7I8KV98"/>
<name>A0A7I8KV98_SPIIN</name>
<dbReference type="EMBL" id="CACVBZ020000044">
    <property type="protein sequence ID" value="CAB1184591.1"/>
    <property type="molecule type" value="Genomic_DNA"/>
</dbReference>